<dbReference type="EMBL" id="VFSV01000099">
    <property type="protein sequence ID" value="TRD13935.1"/>
    <property type="molecule type" value="Genomic_DNA"/>
</dbReference>
<reference evidence="1 2" key="1">
    <citation type="submission" date="2019-06" db="EMBL/GenBank/DDBJ databases">
        <title>Paenimaribius caenipelagi gen. nov., sp. nov., isolated from a tidal flat.</title>
        <authorList>
            <person name="Yoon J.-H."/>
        </authorList>
    </citation>
    <scope>NUCLEOTIDE SEQUENCE [LARGE SCALE GENOMIC DNA]</scope>
    <source>
        <strain evidence="1 2">JBTF-M29</strain>
    </source>
</reference>
<keyword evidence="2" id="KW-1185">Reference proteome</keyword>
<dbReference type="PRINTS" id="PR00313">
    <property type="entry name" value="CABNDNGRPT"/>
</dbReference>
<dbReference type="Gene3D" id="2.60.40.10">
    <property type="entry name" value="Immunoglobulins"/>
    <property type="match status" value="1"/>
</dbReference>
<dbReference type="AlphaFoldDB" id="A0A547PIF1"/>
<dbReference type="Pfam" id="PF05345">
    <property type="entry name" value="He_PIG"/>
    <property type="match status" value="1"/>
</dbReference>
<dbReference type="SUPFAM" id="SSF51120">
    <property type="entry name" value="beta-Roll"/>
    <property type="match status" value="1"/>
</dbReference>
<dbReference type="Proteomes" id="UP000318590">
    <property type="component" value="Unassembled WGS sequence"/>
</dbReference>
<dbReference type="Gene3D" id="2.150.10.10">
    <property type="entry name" value="Serralysin-like metalloprotease, C-terminal"/>
    <property type="match status" value="1"/>
</dbReference>
<evidence type="ECO:0000313" key="2">
    <source>
        <dbReference type="Proteomes" id="UP000318590"/>
    </source>
</evidence>
<dbReference type="InterPro" id="IPR011049">
    <property type="entry name" value="Serralysin-like_metalloprot_C"/>
</dbReference>
<sequence>MAEPDTELTVPLQEQSDLLYFDFNLDGVEDIIQIRRSDSVWTGTQFLDIWSVEFWEVGSLSDPGFSHPDDVAILHPVTVEAVKYLASADFNKDLYNDVKRPHDYAQTLTLADDLNSDGYVDLQFSVGFNYEDPLYGSRYEYLTENGIEFAGYILDNGRYQDHTDDFYGDPPHQLSEIIQAFERVISGSVDLDEDGALEKFAVLDFQSRSWGSLYDGDSNIIESWDRQQSANYVELYEFDDQLAIWRDSEEYPNTPVPLAYDNVWGLIPTLIFDSDDPLNVEQVMSTLSRLPGYGTQGFYEGLSSYDWYTAYHDWYTGPGGSVDYDAMFLFANSINANQDPTFQLGMTQALLQDALDSRGGSISVDLDEFITDPDPTGDPLTYSAIDLPAGLILDSSTGVVSGASEETMTTSFMADDGRGGTFTTTVSFSLPGLDGIVDGTAGGDVITTNFVDAYGDTLTFSKVDHKVLGYEGDDYIGIAKGIGIEVSGGAGNDVIRINSATGTASGDGGNDTIHTGVRSMVVDGGTGDDMLIANMCYGAKHTLTGGEGADTFVFTAASTRKMSVATVTDFDPELDTLVIEGEVVDLSRAWLYDFRSITTTAGGDRVLGYGDNDEIVISNLIDVDDLLYQF</sequence>
<organism evidence="1 2">
    <name type="scientific">Palleronia caenipelagi</name>
    <dbReference type="NCBI Taxonomy" id="2489174"/>
    <lineage>
        <taxon>Bacteria</taxon>
        <taxon>Pseudomonadati</taxon>
        <taxon>Pseudomonadota</taxon>
        <taxon>Alphaproteobacteria</taxon>
        <taxon>Rhodobacterales</taxon>
        <taxon>Roseobacteraceae</taxon>
        <taxon>Palleronia</taxon>
    </lineage>
</organism>
<comment type="caution">
    <text evidence="1">The sequence shown here is derived from an EMBL/GenBank/DDBJ whole genome shotgun (WGS) entry which is preliminary data.</text>
</comment>
<accession>A0A547PIF1</accession>
<protein>
    <submittedName>
        <fullName evidence="1">Calcium-binding protein</fullName>
    </submittedName>
</protein>
<dbReference type="InterPro" id="IPR013783">
    <property type="entry name" value="Ig-like_fold"/>
</dbReference>
<gene>
    <name evidence="1" type="ORF">FEV53_19745</name>
</gene>
<evidence type="ECO:0000313" key="1">
    <source>
        <dbReference type="EMBL" id="TRD13935.1"/>
    </source>
</evidence>
<name>A0A547PIF1_9RHOB</name>
<proteinExistence type="predicted"/>
<dbReference type="RefSeq" id="WP_142836354.1">
    <property type="nucleotide sequence ID" value="NZ_VFSV01000099.1"/>
</dbReference>
<dbReference type="OrthoDB" id="7877430at2"/>